<feature type="compositionally biased region" description="Polar residues" evidence="1">
    <location>
        <begin position="48"/>
        <end position="61"/>
    </location>
</feature>
<organism evidence="3 4">
    <name type="scientific">Actinomadura livida</name>
    <dbReference type="NCBI Taxonomy" id="79909"/>
    <lineage>
        <taxon>Bacteria</taxon>
        <taxon>Bacillati</taxon>
        <taxon>Actinomycetota</taxon>
        <taxon>Actinomycetes</taxon>
        <taxon>Streptosporangiales</taxon>
        <taxon>Thermomonosporaceae</taxon>
        <taxon>Actinomadura</taxon>
    </lineage>
</organism>
<feature type="transmembrane region" description="Helical" evidence="2">
    <location>
        <begin position="12"/>
        <end position="41"/>
    </location>
</feature>
<dbReference type="Proteomes" id="UP001501427">
    <property type="component" value="Unassembled WGS sequence"/>
</dbReference>
<accession>A0ABP3NP76</accession>
<sequence>MHGPPSFTGFGSGLAVTVTVTVGMAVGGGGGLVLSTAFALWTGGSFPSPVQAQASSPTLPTTPAKASARRRQY</sequence>
<keyword evidence="2" id="KW-1133">Transmembrane helix</keyword>
<comment type="caution">
    <text evidence="3">The sequence shown here is derived from an EMBL/GenBank/DDBJ whole genome shotgun (WGS) entry which is preliminary data.</text>
</comment>
<evidence type="ECO:0000256" key="1">
    <source>
        <dbReference type="SAM" id="MobiDB-lite"/>
    </source>
</evidence>
<keyword evidence="4" id="KW-1185">Reference proteome</keyword>
<evidence type="ECO:0000256" key="2">
    <source>
        <dbReference type="SAM" id="Phobius"/>
    </source>
</evidence>
<keyword evidence="2" id="KW-0472">Membrane</keyword>
<reference evidence="4" key="1">
    <citation type="journal article" date="2019" name="Int. J. Syst. Evol. Microbiol.">
        <title>The Global Catalogue of Microorganisms (GCM) 10K type strain sequencing project: providing services to taxonomists for standard genome sequencing and annotation.</title>
        <authorList>
            <consortium name="The Broad Institute Genomics Platform"/>
            <consortium name="The Broad Institute Genome Sequencing Center for Infectious Disease"/>
            <person name="Wu L."/>
            <person name="Ma J."/>
        </authorList>
    </citation>
    <scope>NUCLEOTIDE SEQUENCE [LARGE SCALE GENOMIC DNA]</scope>
    <source>
        <strain evidence="4">JCM 10667</strain>
    </source>
</reference>
<protein>
    <submittedName>
        <fullName evidence="3">Uncharacterized protein</fullName>
    </submittedName>
</protein>
<name>A0ABP3NP76_9ACTN</name>
<feature type="region of interest" description="Disordered" evidence="1">
    <location>
        <begin position="48"/>
        <end position="73"/>
    </location>
</feature>
<gene>
    <name evidence="3" type="ORF">GCM10009546_10160</name>
</gene>
<proteinExistence type="predicted"/>
<evidence type="ECO:0000313" key="4">
    <source>
        <dbReference type="Proteomes" id="UP001501427"/>
    </source>
</evidence>
<dbReference type="EMBL" id="BAAAHD010000006">
    <property type="protein sequence ID" value="GAA0550070.1"/>
    <property type="molecule type" value="Genomic_DNA"/>
</dbReference>
<keyword evidence="2" id="KW-0812">Transmembrane</keyword>
<evidence type="ECO:0000313" key="3">
    <source>
        <dbReference type="EMBL" id="GAA0550070.1"/>
    </source>
</evidence>